<keyword evidence="1" id="KW-0732">Signal</keyword>
<protein>
    <recommendedName>
        <fullName evidence="7">Alpha-rhamnosidase</fullName>
    </recommendedName>
</protein>
<dbReference type="GO" id="GO:0005975">
    <property type="term" value="P:carbohydrate metabolic process"/>
    <property type="evidence" value="ECO:0007669"/>
    <property type="project" value="InterPro"/>
</dbReference>
<feature type="domain" description="Alpha-L-rhamnosidase C-terminal" evidence="4">
    <location>
        <begin position="706"/>
        <end position="779"/>
    </location>
</feature>
<evidence type="ECO:0008006" key="7">
    <source>
        <dbReference type="Google" id="ProtNLM"/>
    </source>
</evidence>
<dbReference type="Gene3D" id="2.60.420.10">
    <property type="entry name" value="Maltose phosphorylase, domain 3"/>
    <property type="match status" value="1"/>
</dbReference>
<feature type="domain" description="Bacterial alpha-L-rhamnosidase N-terminal" evidence="2">
    <location>
        <begin position="67"/>
        <end position="202"/>
    </location>
</feature>
<keyword evidence="6" id="KW-1185">Reference proteome</keyword>
<evidence type="ECO:0000313" key="5">
    <source>
        <dbReference type="EMBL" id="NJB70213.1"/>
    </source>
</evidence>
<dbReference type="InterPro" id="IPR008928">
    <property type="entry name" value="6-hairpin_glycosidase_sf"/>
</dbReference>
<dbReference type="Gene3D" id="1.50.10.10">
    <property type="match status" value="1"/>
</dbReference>
<feature type="signal peptide" evidence="1">
    <location>
        <begin position="1"/>
        <end position="18"/>
    </location>
</feature>
<dbReference type="InterPro" id="IPR012341">
    <property type="entry name" value="6hp_glycosidase-like_sf"/>
</dbReference>
<dbReference type="EMBL" id="JAATJJ010000001">
    <property type="protein sequence ID" value="NJB70213.1"/>
    <property type="molecule type" value="Genomic_DNA"/>
</dbReference>
<dbReference type="InterPro" id="IPR008979">
    <property type="entry name" value="Galactose-bd-like_sf"/>
</dbReference>
<comment type="caution">
    <text evidence="5">The sequence shown here is derived from an EMBL/GenBank/DDBJ whole genome shotgun (WGS) entry which is preliminary data.</text>
</comment>
<dbReference type="InterPro" id="IPR035396">
    <property type="entry name" value="Bac_rhamnosid6H"/>
</dbReference>
<dbReference type="Pfam" id="PF17390">
    <property type="entry name" value="Bac_rhamnosid_C"/>
    <property type="match status" value="1"/>
</dbReference>
<feature type="chain" id="PRO_5032747555" description="Alpha-rhamnosidase" evidence="1">
    <location>
        <begin position="19"/>
        <end position="783"/>
    </location>
</feature>
<reference evidence="5 6" key="1">
    <citation type="submission" date="2020-03" db="EMBL/GenBank/DDBJ databases">
        <title>Genomic Encyclopedia of Type Strains, Phase IV (KMG-IV): sequencing the most valuable type-strain genomes for metagenomic binning, comparative biology and taxonomic classification.</title>
        <authorList>
            <person name="Goeker M."/>
        </authorList>
    </citation>
    <scope>NUCLEOTIDE SEQUENCE [LARGE SCALE GENOMIC DNA]</scope>
    <source>
        <strain evidence="5 6">DSM 29762</strain>
    </source>
</reference>
<name>A0A846QV95_9FLAO</name>
<accession>A0A846QV95</accession>
<organism evidence="5 6">
    <name type="scientific">Saonia flava</name>
    <dbReference type="NCBI Taxonomy" id="523696"/>
    <lineage>
        <taxon>Bacteria</taxon>
        <taxon>Pseudomonadati</taxon>
        <taxon>Bacteroidota</taxon>
        <taxon>Flavobacteriia</taxon>
        <taxon>Flavobacteriales</taxon>
        <taxon>Flavobacteriaceae</taxon>
        <taxon>Saonia</taxon>
    </lineage>
</organism>
<evidence type="ECO:0000259" key="3">
    <source>
        <dbReference type="Pfam" id="PF17389"/>
    </source>
</evidence>
<proteinExistence type="predicted"/>
<dbReference type="RefSeq" id="WP_167960817.1">
    <property type="nucleotide sequence ID" value="NZ_JAATJJ010000001.1"/>
</dbReference>
<dbReference type="PANTHER" id="PTHR34987:SF2">
    <property type="entry name" value="B, PUTATIVE (AFU_ORTHOLOGUE AFUA_7G05040)-RELATED"/>
    <property type="match status" value="1"/>
</dbReference>
<dbReference type="SUPFAM" id="SSF48208">
    <property type="entry name" value="Six-hairpin glycosidases"/>
    <property type="match status" value="1"/>
</dbReference>
<evidence type="ECO:0000259" key="2">
    <source>
        <dbReference type="Pfam" id="PF08531"/>
    </source>
</evidence>
<sequence>MKKLIILIIGLVAFNISAQFGTPSGQMEWKASWITLGEANNEEAGLYLFRKSIQLESVPQTFKVHLSADNKYKLFVNEKLVSVGPNWGDIKNWNYQTMDLAPYLKRGKNTLAVKVWNEAELRPVAQFSYKTALIMQGDDEVSNVLDTNTSWKVIEDKSYIPLAQNVPGYYAAGAGDFIDFNKSVGNWKSQDFDDSTWKLAKSVFETEARGFGFRQRDGWNLVPSILPEMELTKERLETVRKTEGVKVPSSFPKEPASIKIDANSNIKILLDQEHLTNAYLTLLFSKGKNSEITISYAEGLHDSEGAKNNRNEIEGKTIIGRRDSIISNGFDNQEYTTLTYRTYRYVELNVKTKNEPLFINDIYGTFTGYPFQMKANLVSDRKELADIMEIGWRTARLCAVDTYMDCPYYERLQYVGDTRIQHFVSFYNSGDDRLIKNTINLLDYSRQPDGYTLSRYPDRQNQVIPTYALWYVSMLYDYMMYGNDSDFLKEKLMGSRQVLNYFITYLDKDGSLKNVPGWNYTDWVPEWNFGMAPMAEDGSSSALDLQMLHALQSGIALEKELGRNEFVALYSEMAKQLALTIKNKYWDSSKQLFADTPAKDKFSQHSNSLAILAGIVDDDTKKAIGQSLLEDSSLAPASIYFKYYLHLALNEAGYGDQYLNWLDIWRKNMELGLTTWGETSQVENTRSDCHAWGSSPNIEFFRILLGIESASPNFKTVKIEPHLGNIEKIGGEIPHPSGMISVDYKKSRKKLKATINLPSGTSGTFVWEGKNYDLKEGENTFEI</sequence>
<dbReference type="InterPro" id="IPR013737">
    <property type="entry name" value="Bac_rhamnosid_N"/>
</dbReference>
<feature type="domain" description="Alpha-L-rhamnosidase six-hairpin glycosidase" evidence="3">
    <location>
        <begin position="375"/>
        <end position="631"/>
    </location>
</feature>
<dbReference type="Proteomes" id="UP000590442">
    <property type="component" value="Unassembled WGS sequence"/>
</dbReference>
<evidence type="ECO:0000313" key="6">
    <source>
        <dbReference type="Proteomes" id="UP000590442"/>
    </source>
</evidence>
<dbReference type="Pfam" id="PF08531">
    <property type="entry name" value="Bac_rhamnosid_N"/>
    <property type="match status" value="1"/>
</dbReference>
<dbReference type="Gene3D" id="2.60.120.260">
    <property type="entry name" value="Galactose-binding domain-like"/>
    <property type="match status" value="1"/>
</dbReference>
<evidence type="ECO:0000256" key="1">
    <source>
        <dbReference type="SAM" id="SignalP"/>
    </source>
</evidence>
<dbReference type="AlphaFoldDB" id="A0A846QV95"/>
<gene>
    <name evidence="5" type="ORF">GGR42_000675</name>
</gene>
<evidence type="ECO:0000259" key="4">
    <source>
        <dbReference type="Pfam" id="PF17390"/>
    </source>
</evidence>
<dbReference type="PANTHER" id="PTHR34987">
    <property type="entry name" value="C, PUTATIVE (AFU_ORTHOLOGUE AFUA_3G02880)-RELATED"/>
    <property type="match status" value="1"/>
</dbReference>
<dbReference type="SUPFAM" id="SSF49785">
    <property type="entry name" value="Galactose-binding domain-like"/>
    <property type="match status" value="1"/>
</dbReference>
<dbReference type="Pfam" id="PF17389">
    <property type="entry name" value="Bac_rhamnosid6H"/>
    <property type="match status" value="1"/>
</dbReference>
<dbReference type="InterPro" id="IPR035398">
    <property type="entry name" value="Bac_rhamnosid_C"/>
</dbReference>